<sequence>MAPPNRLRPHLNDLLQKNHELEHTVADLRHQLTQSGAKWADEQKNLAMGCDSLMASFAKFRARLDTQPSDWVDSEGEQDHDMGAGGAENGETQRDKESENLNEMCRTLAAELKTKDEQIVESQRKFEATEEELCRVKETLQAQTEQLQATLASTRANTTSDSSPGLAPNDTSGQPDLASSGPESAREKATNSDQEISRLKQLLQQWQKYGNDWKRDAQAARSRVSALELVEKELNARLAVAEKDSVILEKERKEAQKVAIALTDQQVATEYQKSARQEVVKRVNDLEATIARLRAQISPEQLAAFDATLNQATAQPDSTQRQTPRANADTDTRNEMIVLRIPLRPARKSFGENNGSAQNQENRTSASAPVDPASHANDIPSTSDYEVCIHTCNPFRCRNESRSFLWLRKRSYLPRHALSVKRHHSCNPDCPGHRLLNMSPGEAMNEPRRARCRPPSDEELALAAEEARNPHPDGQESENEGEHEGENEGEHEETEAANREGDEGEPREGSRRDEEEAQDDMDEDHASSNRTGGVILGKRLRPRHPEIEESFVRGDRKLRPRISKP</sequence>
<feature type="region of interest" description="Disordered" evidence="2">
    <location>
        <begin position="312"/>
        <end position="381"/>
    </location>
</feature>
<feature type="compositionally biased region" description="Polar residues" evidence="2">
    <location>
        <begin position="312"/>
        <end position="325"/>
    </location>
</feature>
<dbReference type="EMBL" id="KN819344">
    <property type="protein sequence ID" value="KIJ14331.1"/>
    <property type="molecule type" value="Genomic_DNA"/>
</dbReference>
<proteinExistence type="predicted"/>
<feature type="compositionally biased region" description="Polar residues" evidence="2">
    <location>
        <begin position="153"/>
        <end position="174"/>
    </location>
</feature>
<feature type="region of interest" description="Disordered" evidence="2">
    <location>
        <begin position="466"/>
        <end position="565"/>
    </location>
</feature>
<evidence type="ECO:0000313" key="4">
    <source>
        <dbReference type="Proteomes" id="UP000053647"/>
    </source>
</evidence>
<feature type="compositionally biased region" description="Basic and acidic residues" evidence="2">
    <location>
        <begin position="184"/>
        <end position="194"/>
    </location>
</feature>
<dbReference type="HOGENOM" id="CLU_488381_0_0_1"/>
<keyword evidence="1" id="KW-0175">Coiled coil</keyword>
<feature type="region of interest" description="Disordered" evidence="2">
    <location>
        <begin position="68"/>
        <end position="103"/>
    </location>
</feature>
<name>A0A0C9U558_PAXIN</name>
<dbReference type="OrthoDB" id="2684272at2759"/>
<feature type="region of interest" description="Disordered" evidence="2">
    <location>
        <begin position="437"/>
        <end position="456"/>
    </location>
</feature>
<evidence type="ECO:0000256" key="1">
    <source>
        <dbReference type="SAM" id="Coils"/>
    </source>
</evidence>
<reference evidence="3 4" key="1">
    <citation type="submission" date="2014-06" db="EMBL/GenBank/DDBJ databases">
        <authorList>
            <consortium name="DOE Joint Genome Institute"/>
            <person name="Kuo A."/>
            <person name="Kohler A."/>
            <person name="Nagy L.G."/>
            <person name="Floudas D."/>
            <person name="Copeland A."/>
            <person name="Barry K.W."/>
            <person name="Cichocki N."/>
            <person name="Veneault-Fourrey C."/>
            <person name="LaButti K."/>
            <person name="Lindquist E.A."/>
            <person name="Lipzen A."/>
            <person name="Lundell T."/>
            <person name="Morin E."/>
            <person name="Murat C."/>
            <person name="Sun H."/>
            <person name="Tunlid A."/>
            <person name="Henrissat B."/>
            <person name="Grigoriev I.V."/>
            <person name="Hibbett D.S."/>
            <person name="Martin F."/>
            <person name="Nordberg H.P."/>
            <person name="Cantor M.N."/>
            <person name="Hua S.X."/>
        </authorList>
    </citation>
    <scope>NUCLEOTIDE SEQUENCE [LARGE SCALE GENOMIC DNA]</scope>
    <source>
        <strain evidence="3 4">ATCC 200175</strain>
    </source>
</reference>
<evidence type="ECO:0000313" key="3">
    <source>
        <dbReference type="EMBL" id="KIJ14331.1"/>
    </source>
</evidence>
<keyword evidence="4" id="KW-1185">Reference proteome</keyword>
<dbReference type="Proteomes" id="UP000053647">
    <property type="component" value="Unassembled WGS sequence"/>
</dbReference>
<feature type="compositionally biased region" description="Polar residues" evidence="2">
    <location>
        <begin position="351"/>
        <end position="367"/>
    </location>
</feature>
<feature type="compositionally biased region" description="Basic and acidic residues" evidence="2">
    <location>
        <begin position="466"/>
        <end position="514"/>
    </location>
</feature>
<organism evidence="3 4">
    <name type="scientific">Paxillus involutus ATCC 200175</name>
    <dbReference type="NCBI Taxonomy" id="664439"/>
    <lineage>
        <taxon>Eukaryota</taxon>
        <taxon>Fungi</taxon>
        <taxon>Dikarya</taxon>
        <taxon>Basidiomycota</taxon>
        <taxon>Agaricomycotina</taxon>
        <taxon>Agaricomycetes</taxon>
        <taxon>Agaricomycetidae</taxon>
        <taxon>Boletales</taxon>
        <taxon>Paxilineae</taxon>
        <taxon>Paxillaceae</taxon>
        <taxon>Paxillus</taxon>
    </lineage>
</organism>
<accession>A0A0C9U558</accession>
<evidence type="ECO:0000256" key="2">
    <source>
        <dbReference type="SAM" id="MobiDB-lite"/>
    </source>
</evidence>
<reference evidence="4" key="2">
    <citation type="submission" date="2015-01" db="EMBL/GenBank/DDBJ databases">
        <title>Evolutionary Origins and Diversification of the Mycorrhizal Mutualists.</title>
        <authorList>
            <consortium name="DOE Joint Genome Institute"/>
            <consortium name="Mycorrhizal Genomics Consortium"/>
            <person name="Kohler A."/>
            <person name="Kuo A."/>
            <person name="Nagy L.G."/>
            <person name="Floudas D."/>
            <person name="Copeland A."/>
            <person name="Barry K.W."/>
            <person name="Cichocki N."/>
            <person name="Veneault-Fourrey C."/>
            <person name="LaButti K."/>
            <person name="Lindquist E.A."/>
            <person name="Lipzen A."/>
            <person name="Lundell T."/>
            <person name="Morin E."/>
            <person name="Murat C."/>
            <person name="Riley R."/>
            <person name="Ohm R."/>
            <person name="Sun H."/>
            <person name="Tunlid A."/>
            <person name="Henrissat B."/>
            <person name="Grigoriev I.V."/>
            <person name="Hibbett D.S."/>
            <person name="Martin F."/>
        </authorList>
    </citation>
    <scope>NUCLEOTIDE SEQUENCE [LARGE SCALE GENOMIC DNA]</scope>
    <source>
        <strain evidence="4">ATCC 200175</strain>
    </source>
</reference>
<feature type="region of interest" description="Disordered" evidence="2">
    <location>
        <begin position="152"/>
        <end position="194"/>
    </location>
</feature>
<dbReference type="AlphaFoldDB" id="A0A0C9U558"/>
<feature type="coiled-coil region" evidence="1">
    <location>
        <begin position="224"/>
        <end position="296"/>
    </location>
</feature>
<feature type="compositionally biased region" description="Basic and acidic residues" evidence="2">
    <location>
        <begin position="543"/>
        <end position="557"/>
    </location>
</feature>
<gene>
    <name evidence="3" type="ORF">PAXINDRAFT_169921</name>
</gene>
<protein>
    <submittedName>
        <fullName evidence="3">Uncharacterized protein</fullName>
    </submittedName>
</protein>